<accession>A0A0F9QUN3</accession>
<reference evidence="3" key="1">
    <citation type="journal article" date="2015" name="Nature">
        <title>Complex archaea that bridge the gap between prokaryotes and eukaryotes.</title>
        <authorList>
            <person name="Spang A."/>
            <person name="Saw J.H."/>
            <person name="Jorgensen S.L."/>
            <person name="Zaremba-Niedzwiedzka K."/>
            <person name="Martijn J."/>
            <person name="Lind A.E."/>
            <person name="van Eijk R."/>
            <person name="Schleper C."/>
            <person name="Guy L."/>
            <person name="Ettema T.J."/>
        </authorList>
    </citation>
    <scope>NUCLEOTIDE SEQUENCE</scope>
</reference>
<organism evidence="3">
    <name type="scientific">marine sediment metagenome</name>
    <dbReference type="NCBI Taxonomy" id="412755"/>
    <lineage>
        <taxon>unclassified sequences</taxon>
        <taxon>metagenomes</taxon>
        <taxon>ecological metagenomes</taxon>
    </lineage>
</organism>
<dbReference type="GO" id="GO:0008654">
    <property type="term" value="P:phospholipid biosynthetic process"/>
    <property type="evidence" value="ECO:0007669"/>
    <property type="project" value="InterPro"/>
</dbReference>
<dbReference type="GO" id="GO:0016020">
    <property type="term" value="C:membrane"/>
    <property type="evidence" value="ECO:0007669"/>
    <property type="project" value="InterPro"/>
</dbReference>
<dbReference type="Gene3D" id="1.20.120.1760">
    <property type="match status" value="1"/>
</dbReference>
<evidence type="ECO:0000256" key="2">
    <source>
        <dbReference type="SAM" id="Phobius"/>
    </source>
</evidence>
<evidence type="ECO:0008006" key="4">
    <source>
        <dbReference type="Google" id="ProtNLM"/>
    </source>
</evidence>
<dbReference type="AlphaFoldDB" id="A0A0F9QUN3"/>
<evidence type="ECO:0000256" key="1">
    <source>
        <dbReference type="ARBA" id="ARBA00022679"/>
    </source>
</evidence>
<keyword evidence="1" id="KW-0808">Transferase</keyword>
<dbReference type="InterPro" id="IPR043130">
    <property type="entry name" value="CDP-OH_PTrfase_TM_dom"/>
</dbReference>
<dbReference type="Pfam" id="PF01066">
    <property type="entry name" value="CDP-OH_P_transf"/>
    <property type="match status" value="1"/>
</dbReference>
<sequence length="243" mass="27550">MNTIGDIEKRIHQREVSNRYINRPVEFLIKHNITPNKISFIGFICTSIAALLIALGWLYSTILFGWLIPALFGLAGAFDLFDGEVARRTDKESQAGAFLDSNLDRLSDAIIILGLIYGGLVNYILGYIILFLVLMISYIRSRAEIEGVNMKGIGYMERAERIMFLLFTLIIELTFYHLPILITGKSITIFVPFITGRPVTPIFFISIIIFTLALIYTVIQRLTHSFKSLKNLNYNKVNSEASQ</sequence>
<feature type="transmembrane region" description="Helical" evidence="2">
    <location>
        <begin position="38"/>
        <end position="57"/>
    </location>
</feature>
<name>A0A0F9QUN3_9ZZZZ</name>
<evidence type="ECO:0000313" key="3">
    <source>
        <dbReference type="EMBL" id="KKN47995.1"/>
    </source>
</evidence>
<gene>
    <name evidence="3" type="ORF">LCGC14_0657150</name>
</gene>
<proteinExistence type="predicted"/>
<dbReference type="PROSITE" id="PS00379">
    <property type="entry name" value="CDP_ALCOHOL_P_TRANSF"/>
    <property type="match status" value="1"/>
</dbReference>
<protein>
    <recommendedName>
        <fullName evidence="4">CDP-alcohol phosphatidyltransferase family protein</fullName>
    </recommendedName>
</protein>
<feature type="transmembrane region" description="Helical" evidence="2">
    <location>
        <begin position="162"/>
        <end position="182"/>
    </location>
</feature>
<keyword evidence="2" id="KW-0812">Transmembrane</keyword>
<feature type="transmembrane region" description="Helical" evidence="2">
    <location>
        <begin position="202"/>
        <end position="219"/>
    </location>
</feature>
<dbReference type="InterPro" id="IPR048254">
    <property type="entry name" value="CDP_ALCOHOL_P_TRANSF_CS"/>
</dbReference>
<comment type="caution">
    <text evidence="3">The sequence shown here is derived from an EMBL/GenBank/DDBJ whole genome shotgun (WGS) entry which is preliminary data.</text>
</comment>
<dbReference type="EMBL" id="LAZR01001245">
    <property type="protein sequence ID" value="KKN47995.1"/>
    <property type="molecule type" value="Genomic_DNA"/>
</dbReference>
<keyword evidence="2" id="KW-1133">Transmembrane helix</keyword>
<dbReference type="GO" id="GO:0016780">
    <property type="term" value="F:phosphotransferase activity, for other substituted phosphate groups"/>
    <property type="evidence" value="ECO:0007669"/>
    <property type="project" value="InterPro"/>
</dbReference>
<dbReference type="InterPro" id="IPR000462">
    <property type="entry name" value="CDP-OH_P_trans"/>
</dbReference>
<keyword evidence="2" id="KW-0472">Membrane</keyword>